<dbReference type="InterPro" id="IPR001633">
    <property type="entry name" value="EAL_dom"/>
</dbReference>
<dbReference type="Pfam" id="PF00563">
    <property type="entry name" value="EAL"/>
    <property type="match status" value="1"/>
</dbReference>
<organism evidence="5 6">
    <name type="scientific">Tritonibacter multivorans</name>
    <dbReference type="NCBI Taxonomy" id="928856"/>
    <lineage>
        <taxon>Bacteria</taxon>
        <taxon>Pseudomonadati</taxon>
        <taxon>Pseudomonadota</taxon>
        <taxon>Alphaproteobacteria</taxon>
        <taxon>Rhodobacterales</taxon>
        <taxon>Paracoccaceae</taxon>
        <taxon>Tritonibacter</taxon>
    </lineage>
</organism>
<dbReference type="SMART" id="SM00267">
    <property type="entry name" value="GGDEF"/>
    <property type="match status" value="1"/>
</dbReference>
<keyword evidence="6" id="KW-1185">Reference proteome</keyword>
<dbReference type="CDD" id="cd01948">
    <property type="entry name" value="EAL"/>
    <property type="match status" value="1"/>
</dbReference>
<evidence type="ECO:0000259" key="3">
    <source>
        <dbReference type="PROSITE" id="PS50885"/>
    </source>
</evidence>
<dbReference type="RefSeq" id="WP_082626538.1">
    <property type="nucleotide sequence ID" value="NZ_FOMC01000011.1"/>
</dbReference>
<dbReference type="SMART" id="SM00052">
    <property type="entry name" value="EAL"/>
    <property type="match status" value="1"/>
</dbReference>
<dbReference type="AlphaFoldDB" id="A0A0N7LZG2"/>
<feature type="domain" description="EAL" evidence="2">
    <location>
        <begin position="430"/>
        <end position="680"/>
    </location>
</feature>
<proteinExistence type="predicted"/>
<dbReference type="SMART" id="SM00304">
    <property type="entry name" value="HAMP"/>
    <property type="match status" value="1"/>
</dbReference>
<dbReference type="PROSITE" id="PS50885">
    <property type="entry name" value="HAMP"/>
    <property type="match status" value="1"/>
</dbReference>
<feature type="domain" description="GGDEF" evidence="4">
    <location>
        <begin position="287"/>
        <end position="421"/>
    </location>
</feature>
<accession>A0A0N7LZG2</accession>
<dbReference type="OrthoDB" id="9814202at2"/>
<keyword evidence="1" id="KW-0472">Membrane</keyword>
<reference evidence="5 6" key="1">
    <citation type="submission" date="2015-09" db="EMBL/GenBank/DDBJ databases">
        <authorList>
            <consortium name="Swine Surveillance"/>
        </authorList>
    </citation>
    <scope>NUCLEOTIDE SEQUENCE [LARGE SCALE GENOMIC DNA]</scope>
    <source>
        <strain evidence="5 6">CECT 7557</strain>
    </source>
</reference>
<sequence>MPIRTFRGSLLWRLIVPCMLGLIAVAAANTGSWLARFQTEIESSFYLRGEETTVVIADAVAKAVWTFDSEQAREIMTGFAHIEGFTFGLILADDMPFAETPALATDADLSRIANTFAASGESPVLELGGSVLFKQTIVYNDTNQIGVLVTGFSIAPTQALLQTTRRETVLLQVISFSLLGLMIAFVLRSVIRPLHDITQVIDDVTGGDLDRDVPFLSREDEVGRLATAVAFLKKNARTLISVEAEAEASRRIAKQAVLDELTGLPNRRALMNLFEELDRENRLDTPRRVALLHMDLDGFKQINDTLGHKAGDHVLWVVATRLRAVGGACRGIARIGGDEFVAVLVADTDVAASAKQLADALIPALRAPSEFEGQTVRVGCSIGIAYHDRNNRDLLETLVQADIALYKAKGNGKNQWIEFDEAQRRAVIERKDLTDQIQQGLERAEFVPFFQPIVDAQTGKIRGIEVLSRWQHPVRGLVGPDHFLALAKELKLMRFIDRTILTQAIEVILEVADLPELPHLAVNVSVERLMETDLMEVVKSMQDSPVRLVVELLESAYLDDLGERVIWRIDELRELGVGIHIDDFGTGHSSLAGLLRVSPDVMKIDRRFVAAAPHSRKERALIESMLGIAKTFGIETVCEGVETDEQAELVRSLGCTMLQGFRYFRPMDAESLKSVLRRGEVADVHGTARQSSAG</sequence>
<dbReference type="PROSITE" id="PS50883">
    <property type="entry name" value="EAL"/>
    <property type="match status" value="1"/>
</dbReference>
<dbReference type="PANTHER" id="PTHR44757">
    <property type="entry name" value="DIGUANYLATE CYCLASE DGCP"/>
    <property type="match status" value="1"/>
</dbReference>
<keyword evidence="1" id="KW-0812">Transmembrane</keyword>
<evidence type="ECO:0000256" key="1">
    <source>
        <dbReference type="SAM" id="Phobius"/>
    </source>
</evidence>
<dbReference type="PROSITE" id="PS50887">
    <property type="entry name" value="GGDEF"/>
    <property type="match status" value="1"/>
</dbReference>
<dbReference type="EC" id="3.1.4.52" evidence="5"/>
<dbReference type="Pfam" id="PF00672">
    <property type="entry name" value="HAMP"/>
    <property type="match status" value="1"/>
</dbReference>
<dbReference type="SUPFAM" id="SSF158472">
    <property type="entry name" value="HAMP domain-like"/>
    <property type="match status" value="1"/>
</dbReference>
<dbReference type="InterPro" id="IPR052155">
    <property type="entry name" value="Biofilm_reg_signaling"/>
</dbReference>
<name>A0A0N7LZG2_9RHOB</name>
<gene>
    <name evidence="5" type="primary">gmr_6</name>
    <name evidence="5" type="ORF">TRM7557_01443</name>
</gene>
<feature type="transmembrane region" description="Helical" evidence="1">
    <location>
        <begin position="169"/>
        <end position="191"/>
    </location>
</feature>
<dbReference type="NCBIfam" id="TIGR00254">
    <property type="entry name" value="GGDEF"/>
    <property type="match status" value="1"/>
</dbReference>
<dbReference type="PANTHER" id="PTHR44757:SF2">
    <property type="entry name" value="BIOFILM ARCHITECTURE MAINTENANCE PROTEIN MBAA"/>
    <property type="match status" value="1"/>
</dbReference>
<dbReference type="STRING" id="928856.SAMN04488049_111103"/>
<dbReference type="SUPFAM" id="SSF55073">
    <property type="entry name" value="Nucleotide cyclase"/>
    <property type="match status" value="1"/>
</dbReference>
<dbReference type="GO" id="GO:0016020">
    <property type="term" value="C:membrane"/>
    <property type="evidence" value="ECO:0007669"/>
    <property type="project" value="InterPro"/>
</dbReference>
<dbReference type="Gene3D" id="6.10.340.10">
    <property type="match status" value="1"/>
</dbReference>
<dbReference type="GO" id="GO:0071111">
    <property type="term" value="F:cyclic-guanylate-specific phosphodiesterase activity"/>
    <property type="evidence" value="ECO:0007669"/>
    <property type="project" value="UniProtKB-EC"/>
</dbReference>
<dbReference type="SUPFAM" id="SSF141868">
    <property type="entry name" value="EAL domain-like"/>
    <property type="match status" value="1"/>
</dbReference>
<dbReference type="Pfam" id="PF00990">
    <property type="entry name" value="GGDEF"/>
    <property type="match status" value="1"/>
</dbReference>
<feature type="transmembrane region" description="Helical" evidence="1">
    <location>
        <begin position="12"/>
        <end position="35"/>
    </location>
</feature>
<dbReference type="InterPro" id="IPR029787">
    <property type="entry name" value="Nucleotide_cyclase"/>
</dbReference>
<dbReference type="GO" id="GO:0007165">
    <property type="term" value="P:signal transduction"/>
    <property type="evidence" value="ECO:0007669"/>
    <property type="project" value="InterPro"/>
</dbReference>
<evidence type="ECO:0000259" key="4">
    <source>
        <dbReference type="PROSITE" id="PS50887"/>
    </source>
</evidence>
<dbReference type="CDD" id="cd06225">
    <property type="entry name" value="HAMP"/>
    <property type="match status" value="1"/>
</dbReference>
<keyword evidence="5" id="KW-0378">Hydrolase</keyword>
<dbReference type="Gene3D" id="3.20.20.450">
    <property type="entry name" value="EAL domain"/>
    <property type="match status" value="1"/>
</dbReference>
<dbReference type="InterPro" id="IPR000160">
    <property type="entry name" value="GGDEF_dom"/>
</dbReference>
<dbReference type="InterPro" id="IPR043128">
    <property type="entry name" value="Rev_trsase/Diguanyl_cyclase"/>
</dbReference>
<evidence type="ECO:0000259" key="2">
    <source>
        <dbReference type="PROSITE" id="PS50883"/>
    </source>
</evidence>
<dbReference type="Proteomes" id="UP000052022">
    <property type="component" value="Unassembled WGS sequence"/>
</dbReference>
<keyword evidence="1" id="KW-1133">Transmembrane helix</keyword>
<dbReference type="EMBL" id="CYSD01000020">
    <property type="protein sequence ID" value="CUH77577.1"/>
    <property type="molecule type" value="Genomic_DNA"/>
</dbReference>
<dbReference type="InterPro" id="IPR003660">
    <property type="entry name" value="HAMP_dom"/>
</dbReference>
<protein>
    <submittedName>
        <fullName evidence="5">Cyclic di-GMP phosphodiesterase Gmr</fullName>
        <ecNumber evidence="5">3.1.4.52</ecNumber>
    </submittedName>
</protein>
<dbReference type="CDD" id="cd01949">
    <property type="entry name" value="GGDEF"/>
    <property type="match status" value="1"/>
</dbReference>
<dbReference type="InterPro" id="IPR035919">
    <property type="entry name" value="EAL_sf"/>
</dbReference>
<evidence type="ECO:0000313" key="5">
    <source>
        <dbReference type="EMBL" id="CUH77577.1"/>
    </source>
</evidence>
<dbReference type="Gene3D" id="3.30.70.270">
    <property type="match status" value="1"/>
</dbReference>
<evidence type="ECO:0000313" key="6">
    <source>
        <dbReference type="Proteomes" id="UP000052022"/>
    </source>
</evidence>
<feature type="domain" description="HAMP" evidence="3">
    <location>
        <begin position="188"/>
        <end position="241"/>
    </location>
</feature>